<reference evidence="2" key="1">
    <citation type="journal article" date="2014" name="Front. Microbiol.">
        <title>High frequency of phylogenetically diverse reductive dehalogenase-homologous genes in deep subseafloor sedimentary metagenomes.</title>
        <authorList>
            <person name="Kawai M."/>
            <person name="Futagami T."/>
            <person name="Toyoda A."/>
            <person name="Takaki Y."/>
            <person name="Nishi S."/>
            <person name="Hori S."/>
            <person name="Arai W."/>
            <person name="Tsubouchi T."/>
            <person name="Morono Y."/>
            <person name="Uchiyama I."/>
            <person name="Ito T."/>
            <person name="Fujiyama A."/>
            <person name="Inagaki F."/>
            <person name="Takami H."/>
        </authorList>
    </citation>
    <scope>NUCLEOTIDE SEQUENCE</scope>
    <source>
        <strain evidence="2">Expedition CK06-06</strain>
    </source>
</reference>
<name>X0XVW3_9ZZZZ</name>
<dbReference type="Pfam" id="PF16901">
    <property type="entry name" value="DAO_C"/>
    <property type="match status" value="1"/>
</dbReference>
<dbReference type="InterPro" id="IPR038299">
    <property type="entry name" value="DAO_C_sf"/>
</dbReference>
<evidence type="ECO:0000259" key="1">
    <source>
        <dbReference type="Pfam" id="PF16901"/>
    </source>
</evidence>
<evidence type="ECO:0000313" key="2">
    <source>
        <dbReference type="EMBL" id="GAG47495.1"/>
    </source>
</evidence>
<comment type="caution">
    <text evidence="2">The sequence shown here is derived from an EMBL/GenBank/DDBJ whole genome shotgun (WGS) entry which is preliminary data.</text>
</comment>
<dbReference type="EMBL" id="BARS01054298">
    <property type="protein sequence ID" value="GAG47495.1"/>
    <property type="molecule type" value="Genomic_DNA"/>
</dbReference>
<dbReference type="Gene3D" id="6.10.250.1890">
    <property type="match status" value="1"/>
</dbReference>
<protein>
    <recommendedName>
        <fullName evidence="1">Alpha-glycerophosphate oxidase C-terminal domain-containing protein</fullName>
    </recommendedName>
</protein>
<proteinExistence type="predicted"/>
<dbReference type="AlphaFoldDB" id="X0XVW3"/>
<accession>X0XVW3</accession>
<dbReference type="InterPro" id="IPR031656">
    <property type="entry name" value="DAO_C"/>
</dbReference>
<feature type="domain" description="Alpha-glycerophosphate oxidase C-terminal" evidence="1">
    <location>
        <begin position="8"/>
        <end position="92"/>
    </location>
</feature>
<gene>
    <name evidence="2" type="ORF">S01H1_80411</name>
</gene>
<sequence>RLCMSRPAFDADFLDRLARRHGSIVDDILGDAERESDLGAALGGGLTEREVCYLVDQEWACEPDDVLWRRTKCGLHMTADERRAAAEKIAKLL</sequence>
<organism evidence="2">
    <name type="scientific">marine sediment metagenome</name>
    <dbReference type="NCBI Taxonomy" id="412755"/>
    <lineage>
        <taxon>unclassified sequences</taxon>
        <taxon>metagenomes</taxon>
        <taxon>ecological metagenomes</taxon>
    </lineage>
</organism>
<feature type="non-terminal residue" evidence="2">
    <location>
        <position position="1"/>
    </location>
</feature>
<dbReference type="Gene3D" id="1.10.8.870">
    <property type="entry name" value="Alpha-glycerophosphate oxidase, cap domain"/>
    <property type="match status" value="1"/>
</dbReference>